<dbReference type="RefSeq" id="WP_015590133.1">
    <property type="nucleotide sequence ID" value="NC_021169.1"/>
</dbReference>
<dbReference type="eggNOG" id="arCOG13274">
    <property type="taxonomic scope" value="Archaea"/>
</dbReference>
<accession>N0BAC2</accession>
<dbReference type="GeneID" id="77093655"/>
<dbReference type="AlphaFoldDB" id="N0BAC2"/>
<dbReference type="HOGENOM" id="CLU_218564_0_0_2"/>
<dbReference type="Proteomes" id="UP000013307">
    <property type="component" value="Chromosome"/>
</dbReference>
<gene>
    <name evidence="1" type="ORF">Asulf_00511</name>
</gene>
<organism evidence="1 2">
    <name type="scientific">Archaeoglobus sulfaticallidus PM70-1</name>
    <dbReference type="NCBI Taxonomy" id="387631"/>
    <lineage>
        <taxon>Archaea</taxon>
        <taxon>Methanobacteriati</taxon>
        <taxon>Methanobacteriota</taxon>
        <taxon>Archaeoglobi</taxon>
        <taxon>Archaeoglobales</taxon>
        <taxon>Archaeoglobaceae</taxon>
        <taxon>Archaeoglobus</taxon>
    </lineage>
</organism>
<protein>
    <submittedName>
        <fullName evidence="1">Uncharacterized protein</fullName>
    </submittedName>
</protein>
<evidence type="ECO:0000313" key="2">
    <source>
        <dbReference type="Proteomes" id="UP000013307"/>
    </source>
</evidence>
<reference evidence="1 2" key="1">
    <citation type="journal article" date="2013" name="Genome Announc.">
        <title>Complete Genome Sequence of the Thermophilic and Facultatively Chemolithoautotrophic Sulfate Reducer Archaeoglobus sulfaticallidus Strain PM70-1T.</title>
        <authorList>
            <person name="Stokke R."/>
            <person name="Hocking W.P."/>
            <person name="Steinsbu B.O."/>
            <person name="Steen I.H."/>
        </authorList>
    </citation>
    <scope>NUCLEOTIDE SEQUENCE [LARGE SCALE GENOMIC DNA]</scope>
    <source>
        <strain evidence="1">PM70-1</strain>
    </source>
</reference>
<sequence>MEADEFVAAIAAIHRYLMESRERPPEVKRGFSYWKMLSRL</sequence>
<dbReference type="KEGG" id="ast:Asulf_00511"/>
<keyword evidence="2" id="KW-1185">Reference proteome</keyword>
<dbReference type="EMBL" id="CP005290">
    <property type="protein sequence ID" value="AGK60534.1"/>
    <property type="molecule type" value="Genomic_DNA"/>
</dbReference>
<evidence type="ECO:0000313" key="1">
    <source>
        <dbReference type="EMBL" id="AGK60534.1"/>
    </source>
</evidence>
<proteinExistence type="predicted"/>
<name>N0BAC2_9EURY</name>